<protein>
    <recommendedName>
        <fullName evidence="10">Odorant receptor</fullName>
    </recommendedName>
</protein>
<dbReference type="EnsemblMetazoa" id="NM_001242978">
    <property type="protein sequence ID" value="NP_001229907"/>
    <property type="gene ID" value="GeneID_100642171"/>
</dbReference>
<feature type="transmembrane region" description="Helical" evidence="10">
    <location>
        <begin position="146"/>
        <end position="164"/>
    </location>
</feature>
<keyword evidence="12" id="KW-1185">Reference proteome</keyword>
<dbReference type="RefSeq" id="NP_001229907.1">
    <property type="nucleotide sequence ID" value="NM_001242978.1"/>
</dbReference>
<dbReference type="CTD" id="100463065"/>
<dbReference type="OrthoDB" id="6617147at2759"/>
<evidence type="ECO:0000256" key="5">
    <source>
        <dbReference type="ARBA" id="ARBA00022725"/>
    </source>
</evidence>
<evidence type="ECO:0000256" key="2">
    <source>
        <dbReference type="ARBA" id="ARBA00022475"/>
    </source>
</evidence>
<reference evidence="13" key="3">
    <citation type="submission" date="2025-04" db="UniProtKB">
        <authorList>
            <consortium name="RefSeq"/>
        </authorList>
    </citation>
    <scope>IDENTIFICATION</scope>
</reference>
<keyword evidence="7 10" id="KW-0472">Membrane</keyword>
<keyword evidence="4 10" id="KW-0812">Transmembrane</keyword>
<dbReference type="GO" id="GO:0005886">
    <property type="term" value="C:plasma membrane"/>
    <property type="evidence" value="ECO:0007669"/>
    <property type="project" value="UniProtKB-SubCell"/>
</dbReference>
<dbReference type="GO" id="GO:0005549">
    <property type="term" value="F:odorant binding"/>
    <property type="evidence" value="ECO:0007669"/>
    <property type="project" value="InterPro"/>
</dbReference>
<dbReference type="AlphaFoldDB" id="A0A7M6UH97"/>
<keyword evidence="9 10" id="KW-0807">Transducer</keyword>
<proteinExistence type="inferred from homology"/>
<evidence type="ECO:0000313" key="13">
    <source>
        <dbReference type="RefSeq" id="NP_001229907.1"/>
    </source>
</evidence>
<keyword evidence="2" id="KW-1003">Cell membrane</keyword>
<evidence type="ECO:0000256" key="6">
    <source>
        <dbReference type="ARBA" id="ARBA00022989"/>
    </source>
</evidence>
<dbReference type="Pfam" id="PF02949">
    <property type="entry name" value="7tm_6"/>
    <property type="match status" value="1"/>
</dbReference>
<organism evidence="11">
    <name type="scientific">Apis mellifera</name>
    <name type="common">Honeybee</name>
    <dbReference type="NCBI Taxonomy" id="7460"/>
    <lineage>
        <taxon>Eukaryota</taxon>
        <taxon>Metazoa</taxon>
        <taxon>Ecdysozoa</taxon>
        <taxon>Arthropoda</taxon>
        <taxon>Hexapoda</taxon>
        <taxon>Insecta</taxon>
        <taxon>Pterygota</taxon>
        <taxon>Neoptera</taxon>
        <taxon>Endopterygota</taxon>
        <taxon>Hymenoptera</taxon>
        <taxon>Apocrita</taxon>
        <taxon>Aculeata</taxon>
        <taxon>Apoidea</taxon>
        <taxon>Anthophila</taxon>
        <taxon>Apidae</taxon>
        <taxon>Apis</taxon>
    </lineage>
</organism>
<evidence type="ECO:0000313" key="11">
    <source>
        <dbReference type="EnsemblMetazoa" id="NP_001229907"/>
    </source>
</evidence>
<sequence length="412" mass="47795">MHDRSHDNINGQLKNSHYKSDIHYTLQMCQWLLKPIGVWPLIYNQTSRFEQLISIILMGTCFSSLLFIILPSGHHILFVEKNLHMKVKAFGPAGFCLSSTIKYCYLGLKGSSFERCIEHMRKDWMMVQDPNHRTIMLKYATISRKLITMCAVFLYTGGMSYHTIMQFLSKGKNKDNYTIRPLPYIGYDPFFDTQSSPTYEIVYCIHCFTAMIMYSISTVAYSLTTIFVTHICGQIQVQIARLQDLVESKEKRKYKDCDPFALIVHDHVEVLRFSNNIEEALREICFTEIIECTIDMCMLEYYCIMEWSVGDTITLLTFFTLLISFTFNIFIFCYIGEILTEQCSQIGTVSYEIDWYKLSPKEAYDLILLISISQHPPKLTAGKIIELSLNTFSTVAKTSVVYLNLLRTVTDW</sequence>
<feature type="transmembrane region" description="Helical" evidence="10">
    <location>
        <begin position="90"/>
        <end position="108"/>
    </location>
</feature>
<dbReference type="InterPro" id="IPR004117">
    <property type="entry name" value="7tm6_olfct_rcpt"/>
</dbReference>
<accession>A0A7M6UH97</accession>
<keyword evidence="6 10" id="KW-1133">Transmembrane helix</keyword>
<comment type="similarity">
    <text evidence="10">Belongs to the insect chemoreceptor superfamily. Heteromeric odorant receptor channel (TC 1.A.69) family.</text>
</comment>
<feature type="transmembrane region" description="Helical" evidence="10">
    <location>
        <begin position="315"/>
        <end position="335"/>
    </location>
</feature>
<evidence type="ECO:0000256" key="3">
    <source>
        <dbReference type="ARBA" id="ARBA00022606"/>
    </source>
</evidence>
<evidence type="ECO:0000256" key="9">
    <source>
        <dbReference type="ARBA" id="ARBA00023224"/>
    </source>
</evidence>
<evidence type="ECO:0000313" key="12">
    <source>
        <dbReference type="Proteomes" id="UP000005203"/>
    </source>
</evidence>
<evidence type="ECO:0000256" key="7">
    <source>
        <dbReference type="ARBA" id="ARBA00023136"/>
    </source>
</evidence>
<dbReference type="PANTHER" id="PTHR21137">
    <property type="entry name" value="ODORANT RECEPTOR"/>
    <property type="match status" value="1"/>
</dbReference>
<keyword evidence="8 10" id="KW-0675">Receptor</keyword>
<gene>
    <name evidence="13" type="primary">Or53</name>
</gene>
<comment type="subcellular location">
    <subcellularLocation>
        <location evidence="1 10">Cell membrane</location>
        <topology evidence="1 10">Multi-pass membrane protein</topology>
    </subcellularLocation>
</comment>
<evidence type="ECO:0000256" key="1">
    <source>
        <dbReference type="ARBA" id="ARBA00004651"/>
    </source>
</evidence>
<dbReference type="Proteomes" id="UP000005203">
    <property type="component" value="Linkage group LG2"/>
</dbReference>
<evidence type="ECO:0000256" key="4">
    <source>
        <dbReference type="ARBA" id="ARBA00022692"/>
    </source>
</evidence>
<reference evidence="13" key="1">
    <citation type="journal article" date="2014" name="BMC Genomics">
        <title>Finding the missing honey bee genes: lessons learned from a genome upgrade.</title>
        <authorList>
            <consortium name="HGSC production teams"/>
            <consortium name="Honey Bee Genome Sequencing Consortium"/>
            <person name="Elsik C.G."/>
            <person name="Worley K.C."/>
            <person name="Bennett A.K."/>
            <person name="Beye M."/>
            <person name="Camara F."/>
            <person name="Childers C.P."/>
            <person name="de Graaf D.C."/>
            <person name="Debyser G."/>
            <person name="Deng J."/>
            <person name="Devreese B."/>
            <person name="Elhaik E."/>
            <person name="Evans J.D."/>
            <person name="Foster L.J."/>
            <person name="Graur D."/>
            <person name="Guigo R."/>
            <person name="Hoff K.J."/>
            <person name="Holder M.E."/>
            <person name="Hudson M.E."/>
            <person name="Hunt G.J."/>
            <person name="Jiang H."/>
            <person name="Joshi V."/>
            <person name="Khetani R.S."/>
            <person name="Kosarev P."/>
            <person name="Kovar C.L."/>
            <person name="Ma J."/>
            <person name="Maleszka R."/>
            <person name="Moritz R.F."/>
            <person name="Munoz-Torres M.C."/>
            <person name="Murphy T.D."/>
            <person name="Muzny D.M."/>
            <person name="Newsham I.F."/>
            <person name="Reese J.T."/>
            <person name="Robertson H.M."/>
            <person name="Robinson G.E."/>
            <person name="Rueppell O."/>
            <person name="Solovyev V."/>
            <person name="Stanke M."/>
            <person name="Stolle E."/>
            <person name="Tsuruda J.M."/>
            <person name="Vaerenbergh M.V."/>
            <person name="Waterhouse R.M."/>
            <person name="Weaver D.B."/>
            <person name="Whitfield C.W."/>
            <person name="Wu Y."/>
            <person name="Zdobnov E.M."/>
            <person name="Zhang L."/>
            <person name="Zhu D."/>
            <person name="Gibbs R.A."/>
        </authorList>
    </citation>
    <scope>NUCLEOTIDE SEQUENCE</scope>
</reference>
<keyword evidence="3 10" id="KW-0716">Sensory transduction</keyword>
<dbReference type="PANTHER" id="PTHR21137:SF35">
    <property type="entry name" value="ODORANT RECEPTOR 19A-RELATED"/>
    <property type="match status" value="1"/>
</dbReference>
<dbReference type="GeneID" id="100642171"/>
<evidence type="ECO:0000256" key="8">
    <source>
        <dbReference type="ARBA" id="ARBA00023170"/>
    </source>
</evidence>
<comment type="caution">
    <text evidence="10">Lacks conserved residue(s) required for the propagation of feature annotation.</text>
</comment>
<dbReference type="GO" id="GO:0007165">
    <property type="term" value="P:signal transduction"/>
    <property type="evidence" value="ECO:0007669"/>
    <property type="project" value="UniProtKB-KW"/>
</dbReference>
<reference evidence="11" key="2">
    <citation type="submission" date="2021-01" db="UniProtKB">
        <authorList>
            <consortium name="EnsemblMetazoa"/>
        </authorList>
    </citation>
    <scope>IDENTIFICATION</scope>
    <source>
        <strain evidence="11">DH4</strain>
    </source>
</reference>
<dbReference type="KEGG" id="ame:100642171"/>
<evidence type="ECO:0000256" key="10">
    <source>
        <dbReference type="RuleBase" id="RU351113"/>
    </source>
</evidence>
<dbReference type="GO" id="GO:0004984">
    <property type="term" value="F:olfactory receptor activity"/>
    <property type="evidence" value="ECO:0007669"/>
    <property type="project" value="InterPro"/>
</dbReference>
<feature type="transmembrane region" description="Helical" evidence="10">
    <location>
        <begin position="52"/>
        <end position="70"/>
    </location>
</feature>
<keyword evidence="5 10" id="KW-0552">Olfaction</keyword>
<name>A0A7M6UH97_APIME</name>
<accession>A0A8B6WZX1</accession>